<dbReference type="RefSeq" id="WP_045978505.1">
    <property type="nucleotide sequence ID" value="NZ_JXXY01000003.1"/>
</dbReference>
<feature type="site" description="Positions MEP for the nucleophilic attack" evidence="7">
    <location>
        <position position="216"/>
    </location>
</feature>
<comment type="catalytic activity">
    <reaction evidence="1 7">
        <text>2-C-methyl-D-erythritol 4-phosphate + CTP + H(+) = 4-CDP-2-C-methyl-D-erythritol + diphosphate</text>
        <dbReference type="Rhea" id="RHEA:13429"/>
        <dbReference type="ChEBI" id="CHEBI:15378"/>
        <dbReference type="ChEBI" id="CHEBI:33019"/>
        <dbReference type="ChEBI" id="CHEBI:37563"/>
        <dbReference type="ChEBI" id="CHEBI:57823"/>
        <dbReference type="ChEBI" id="CHEBI:58262"/>
        <dbReference type="EC" id="2.7.7.60"/>
    </reaction>
</comment>
<dbReference type="eggNOG" id="COG1211">
    <property type="taxonomic scope" value="Bacteria"/>
</dbReference>
<proteinExistence type="inferred from homology"/>
<gene>
    <name evidence="7" type="primary">ispD</name>
    <name evidence="8" type="ORF">TW72_14840</name>
</gene>
<dbReference type="GO" id="GO:0019288">
    <property type="term" value="P:isopentenyl diphosphate biosynthetic process, methylerythritol 4-phosphate pathway"/>
    <property type="evidence" value="ECO:0007669"/>
    <property type="project" value="UniProtKB-UniRule"/>
</dbReference>
<dbReference type="EC" id="2.7.7.60" evidence="7"/>
<dbReference type="OrthoDB" id="9806837at2"/>
<comment type="caution">
    <text evidence="8">The sequence shown here is derived from an EMBL/GenBank/DDBJ whole genome shotgun (WGS) entry which is preliminary data.</text>
</comment>
<feature type="site" description="Transition state stabilizer" evidence="7">
    <location>
        <position position="26"/>
    </location>
</feature>
<keyword evidence="6 7" id="KW-0414">Isoprene biosynthesis</keyword>
<feature type="site" description="Transition state stabilizer" evidence="7">
    <location>
        <position position="19"/>
    </location>
</feature>
<evidence type="ECO:0000256" key="4">
    <source>
        <dbReference type="ARBA" id="ARBA00022679"/>
    </source>
</evidence>
<name>A0A0F4PS68_9GAMM</name>
<dbReference type="CDD" id="cd02516">
    <property type="entry name" value="CDP-ME_synthetase"/>
    <property type="match status" value="1"/>
</dbReference>
<keyword evidence="4 7" id="KW-0808">Transferase</keyword>
<evidence type="ECO:0000256" key="2">
    <source>
        <dbReference type="ARBA" id="ARBA00004787"/>
    </source>
</evidence>
<dbReference type="SUPFAM" id="SSF53448">
    <property type="entry name" value="Nucleotide-diphospho-sugar transferases"/>
    <property type="match status" value="1"/>
</dbReference>
<evidence type="ECO:0000256" key="5">
    <source>
        <dbReference type="ARBA" id="ARBA00022695"/>
    </source>
</evidence>
<keyword evidence="9" id="KW-1185">Reference proteome</keyword>
<comment type="function">
    <text evidence="7">Catalyzes the formation of 4-diphosphocytidyl-2-C-methyl-D-erythritol from CTP and 2-C-methyl-D-erythritol 4-phosphate (MEP).</text>
</comment>
<dbReference type="FunFam" id="3.90.550.10:FF:000003">
    <property type="entry name" value="2-C-methyl-D-erythritol 4-phosphate cytidylyltransferase"/>
    <property type="match status" value="1"/>
</dbReference>
<dbReference type="Gene3D" id="3.90.550.10">
    <property type="entry name" value="Spore Coat Polysaccharide Biosynthesis Protein SpsA, Chain A"/>
    <property type="match status" value="1"/>
</dbReference>
<sequence>MTTQPRIVAIVPAAGVGSRMQSSTPKQYIELQGKTVLEHTLNKLMKVGEISAIKVAISAADDYFSTLAINKQVISTVAGGRERADSVLAALGAIEQQSPDWVLVHDAARPLVCAHDIENLIAQCCAAKQGGILAAKVRDTIKRGCNSEDDGEFIDMTIPREHLYQALTPQFFPYELLRQALRDALAAGANITDEASAMEWAGHPVRLITGRSDNFKITTPEDLQLANFLLAQQVTEFV</sequence>
<dbReference type="HAMAP" id="MF_00108">
    <property type="entry name" value="IspD"/>
    <property type="match status" value="1"/>
</dbReference>
<accession>A0A0F4PS68</accession>
<dbReference type="InterPro" id="IPR034683">
    <property type="entry name" value="IspD/TarI"/>
</dbReference>
<dbReference type="NCBIfam" id="TIGR00453">
    <property type="entry name" value="ispD"/>
    <property type="match status" value="1"/>
</dbReference>
<dbReference type="PROSITE" id="PS01295">
    <property type="entry name" value="ISPD"/>
    <property type="match status" value="1"/>
</dbReference>
<dbReference type="EMBL" id="JXXZ01000013">
    <property type="protein sequence ID" value="KJY97106.1"/>
    <property type="molecule type" value="Genomic_DNA"/>
</dbReference>
<dbReference type="InterPro" id="IPR050088">
    <property type="entry name" value="IspD/TarI_cytidylyltransf_bact"/>
</dbReference>
<evidence type="ECO:0000256" key="3">
    <source>
        <dbReference type="ARBA" id="ARBA00009789"/>
    </source>
</evidence>
<evidence type="ECO:0000313" key="9">
    <source>
        <dbReference type="Proteomes" id="UP000033664"/>
    </source>
</evidence>
<dbReference type="UniPathway" id="UPA00056">
    <property type="reaction ID" value="UER00093"/>
</dbReference>
<keyword evidence="5 7" id="KW-0548">Nucleotidyltransferase</keyword>
<dbReference type="Pfam" id="PF01128">
    <property type="entry name" value="IspD"/>
    <property type="match status" value="1"/>
</dbReference>
<comment type="pathway">
    <text evidence="2 7">Isoprenoid biosynthesis; isopentenyl diphosphate biosynthesis via DXP pathway; isopentenyl diphosphate from 1-deoxy-D-xylulose 5-phosphate: step 2/6.</text>
</comment>
<dbReference type="InterPro" id="IPR018294">
    <property type="entry name" value="ISPD_synthase_CS"/>
</dbReference>
<protein>
    <recommendedName>
        <fullName evidence="7">2-C-methyl-D-erythritol 4-phosphate cytidylyltransferase</fullName>
        <ecNumber evidence="7">2.7.7.60</ecNumber>
    </recommendedName>
    <alternativeName>
        <fullName evidence="7">4-diphosphocytidyl-2C-methyl-D-erythritol synthase</fullName>
    </alternativeName>
    <alternativeName>
        <fullName evidence="7">MEP cytidylyltransferase</fullName>
        <shortName evidence="7">MCT</shortName>
    </alternativeName>
</protein>
<dbReference type="PANTHER" id="PTHR32125:SF4">
    <property type="entry name" value="2-C-METHYL-D-ERYTHRITOL 4-PHOSPHATE CYTIDYLYLTRANSFERASE, CHLOROPLASTIC"/>
    <property type="match status" value="1"/>
</dbReference>
<dbReference type="GeneID" id="58229774"/>
<organism evidence="8 9">
    <name type="scientific">Pseudoalteromonas ruthenica</name>
    <dbReference type="NCBI Taxonomy" id="151081"/>
    <lineage>
        <taxon>Bacteria</taxon>
        <taxon>Pseudomonadati</taxon>
        <taxon>Pseudomonadota</taxon>
        <taxon>Gammaproteobacteria</taxon>
        <taxon>Alteromonadales</taxon>
        <taxon>Pseudoalteromonadaceae</taxon>
        <taxon>Pseudoalteromonas</taxon>
    </lineage>
</organism>
<comment type="similarity">
    <text evidence="3 7">Belongs to the IspD/TarI cytidylyltransferase family. IspD subfamily.</text>
</comment>
<feature type="site" description="Positions MEP for the nucleophilic attack" evidence="7">
    <location>
        <position position="160"/>
    </location>
</feature>
<dbReference type="AlphaFoldDB" id="A0A0F4PS68"/>
<evidence type="ECO:0000256" key="7">
    <source>
        <dbReference type="HAMAP-Rule" id="MF_00108"/>
    </source>
</evidence>
<evidence type="ECO:0000313" key="8">
    <source>
        <dbReference type="EMBL" id="KJY97106.1"/>
    </source>
</evidence>
<dbReference type="InterPro" id="IPR029044">
    <property type="entry name" value="Nucleotide-diphossugar_trans"/>
</dbReference>
<dbReference type="GO" id="GO:0050518">
    <property type="term" value="F:2-C-methyl-D-erythritol 4-phosphate cytidylyltransferase activity"/>
    <property type="evidence" value="ECO:0007669"/>
    <property type="project" value="UniProtKB-UniRule"/>
</dbReference>
<evidence type="ECO:0000256" key="1">
    <source>
        <dbReference type="ARBA" id="ARBA00001282"/>
    </source>
</evidence>
<dbReference type="PATRIC" id="fig|151081.8.peg.645"/>
<dbReference type="InterPro" id="IPR001228">
    <property type="entry name" value="IspD"/>
</dbReference>
<dbReference type="PANTHER" id="PTHR32125">
    <property type="entry name" value="2-C-METHYL-D-ERYTHRITOL 4-PHOSPHATE CYTIDYLYLTRANSFERASE, CHLOROPLASTIC"/>
    <property type="match status" value="1"/>
</dbReference>
<evidence type="ECO:0000256" key="6">
    <source>
        <dbReference type="ARBA" id="ARBA00023229"/>
    </source>
</evidence>
<reference evidence="8 9" key="1">
    <citation type="journal article" date="2015" name="BMC Genomics">
        <title>Genome mining reveals unlocked bioactive potential of marine Gram-negative bacteria.</title>
        <authorList>
            <person name="Machado H."/>
            <person name="Sonnenschein E.C."/>
            <person name="Melchiorsen J."/>
            <person name="Gram L."/>
        </authorList>
    </citation>
    <scope>NUCLEOTIDE SEQUENCE [LARGE SCALE GENOMIC DNA]</scope>
    <source>
        <strain evidence="8 9">S3137</strain>
    </source>
</reference>
<dbReference type="Proteomes" id="UP000033664">
    <property type="component" value="Unassembled WGS sequence"/>
</dbReference>